<reference evidence="2 3" key="1">
    <citation type="journal article" date="2016" name="Nat. Commun.">
        <title>Thousands of microbial genomes shed light on interconnected biogeochemical processes in an aquifer system.</title>
        <authorList>
            <person name="Anantharaman K."/>
            <person name="Brown C.T."/>
            <person name="Hug L.A."/>
            <person name="Sharon I."/>
            <person name="Castelle C.J."/>
            <person name="Probst A.J."/>
            <person name="Thomas B.C."/>
            <person name="Singh A."/>
            <person name="Wilkins M.J."/>
            <person name="Karaoz U."/>
            <person name="Brodie E.L."/>
            <person name="Williams K.H."/>
            <person name="Hubbard S.S."/>
            <person name="Banfield J.F."/>
        </authorList>
    </citation>
    <scope>NUCLEOTIDE SEQUENCE [LARGE SCALE GENOMIC DNA]</scope>
</reference>
<dbReference type="Proteomes" id="UP000176867">
    <property type="component" value="Unassembled WGS sequence"/>
</dbReference>
<dbReference type="GO" id="GO:0003677">
    <property type="term" value="F:DNA binding"/>
    <property type="evidence" value="ECO:0007669"/>
    <property type="project" value="InterPro"/>
</dbReference>
<dbReference type="EMBL" id="MFMU01000004">
    <property type="protein sequence ID" value="OGG93823.1"/>
    <property type="molecule type" value="Genomic_DNA"/>
</dbReference>
<organism evidence="2 3">
    <name type="scientific">Candidatus Kaiserbacteria bacterium RIFOXYD1_FULL_47_14</name>
    <dbReference type="NCBI Taxonomy" id="1798533"/>
    <lineage>
        <taxon>Bacteria</taxon>
        <taxon>Candidatus Kaiseribacteriota</taxon>
    </lineage>
</organism>
<evidence type="ECO:0000259" key="1">
    <source>
        <dbReference type="PROSITE" id="PS50943"/>
    </source>
</evidence>
<name>A0A1F6G6T1_9BACT</name>
<gene>
    <name evidence="2" type="ORF">A2609_01075</name>
</gene>
<evidence type="ECO:0000313" key="2">
    <source>
        <dbReference type="EMBL" id="OGG93823.1"/>
    </source>
</evidence>
<sequence length="233" mass="27159">MKEVAKSKAELLRRRGMSIKDIARKVGVSQSTASRWCSDIILSADQRSTLEKKRKEAGTKALAPWIDRNRELKKKDIEKQRNQGQRDIRQITKRDLYMLGLGLYWGEGYKRGSQEWGFTNSDSDMIRVILAWLHTYYDVPIDRIIARLTINLRYKDQTERLMHMWSHETNIPLSQFGKPTFIRGYNGSKLDGHTYRGTLRIKVRRGTSLRLRILASIAEIDNQMTLNSRKTDS</sequence>
<dbReference type="CDD" id="cd00093">
    <property type="entry name" value="HTH_XRE"/>
    <property type="match status" value="1"/>
</dbReference>
<accession>A0A1F6G6T1</accession>
<dbReference type="PROSITE" id="PS50943">
    <property type="entry name" value="HTH_CROC1"/>
    <property type="match status" value="1"/>
</dbReference>
<comment type="caution">
    <text evidence="2">The sequence shown here is derived from an EMBL/GenBank/DDBJ whole genome shotgun (WGS) entry which is preliminary data.</text>
</comment>
<dbReference type="Pfam" id="PF01381">
    <property type="entry name" value="HTH_3"/>
    <property type="match status" value="1"/>
</dbReference>
<feature type="domain" description="HTH cro/C1-type" evidence="1">
    <location>
        <begin position="10"/>
        <end position="36"/>
    </location>
</feature>
<dbReference type="Gene3D" id="1.10.260.40">
    <property type="entry name" value="lambda repressor-like DNA-binding domains"/>
    <property type="match status" value="1"/>
</dbReference>
<protein>
    <recommendedName>
        <fullName evidence="1">HTH cro/C1-type domain-containing protein</fullName>
    </recommendedName>
</protein>
<proteinExistence type="predicted"/>
<evidence type="ECO:0000313" key="3">
    <source>
        <dbReference type="Proteomes" id="UP000176867"/>
    </source>
</evidence>
<dbReference type="AlphaFoldDB" id="A0A1F6G6T1"/>
<dbReference type="InterPro" id="IPR001387">
    <property type="entry name" value="Cro/C1-type_HTH"/>
</dbReference>
<dbReference type="InterPro" id="IPR010982">
    <property type="entry name" value="Lambda_DNA-bd_dom_sf"/>
</dbReference>